<feature type="transmembrane region" description="Helical" evidence="2">
    <location>
        <begin position="52"/>
        <end position="76"/>
    </location>
</feature>
<feature type="transmembrane region" description="Helical" evidence="2">
    <location>
        <begin position="174"/>
        <end position="199"/>
    </location>
</feature>
<reference evidence="3" key="1">
    <citation type="submission" date="2021-01" db="EMBL/GenBank/DDBJ databases">
        <authorList>
            <person name="Kaushik A."/>
        </authorList>
    </citation>
    <scope>NUCLEOTIDE SEQUENCE</scope>
    <source>
        <strain evidence="3">AG3-1AP</strain>
    </source>
</reference>
<dbReference type="Proteomes" id="UP000663831">
    <property type="component" value="Unassembled WGS sequence"/>
</dbReference>
<keyword evidence="2" id="KW-0812">Transmembrane</keyword>
<evidence type="ECO:0000256" key="2">
    <source>
        <dbReference type="SAM" id="Phobius"/>
    </source>
</evidence>
<evidence type="ECO:0008006" key="5">
    <source>
        <dbReference type="Google" id="ProtNLM"/>
    </source>
</evidence>
<evidence type="ECO:0000313" key="3">
    <source>
        <dbReference type="EMBL" id="CAE6489431.1"/>
    </source>
</evidence>
<accession>A0A8H3H7X0</accession>
<feature type="region of interest" description="Disordered" evidence="1">
    <location>
        <begin position="1"/>
        <end position="22"/>
    </location>
</feature>
<keyword evidence="2" id="KW-1133">Transmembrane helix</keyword>
<dbReference type="AlphaFoldDB" id="A0A8H3H7X0"/>
<name>A0A8H3H7X0_9AGAM</name>
<sequence>MAATQDTVEPIEQPHNTLEQEPKSYSAQNLVPLLLQDTTPLTTSDAGLTTRVLMIAPLVVHLAGSVAIATTLIYALDGHYFYLDRQPRVKLADGTHLSGQLGRNNILQSDVTTIISVVLVLLRWVAALWAVPLCWRVIFLLAGRNGLCRRDIRWVTSYGILPPAAYLRHSRNMVLGLVLIFTLAPYPSSPLVTGSVSWVPGSSTLELLSHPTINISGSVNSELIGGGRTQGPTFSTGAVINLSTAWSQDVEGGVLKRVVPLAAQLNINSTIDKVSLPFFAVTKVEWLSKAAAEEHVYQAIESSINSSSFRPFIEQMGQPGAIGLIITNYSSLIHPPDFPTLPLLINVARKRSLNVNNYDVCNSNTTFLPNDTTVPNFRLNRVYARFASSTLFLDGCFAYANVSYHTGFGICRNCRVTSPSTVQNDTELQEMKTSSLTDYAVELMYEYLPSLTPVKSALPELADSLETYVKAALIRSHSALWNTWNDEFGYTQNSTYMPSFSTLKAEISHSRVYGWLTLQMSLTLAGLVFIRLQWGSEYSLIDDTSMVAFDIDSTEVPKPSRSDKDMPRDSMLRIEAKEDGWKVIVASGRFSHGSEL</sequence>
<protein>
    <recommendedName>
        <fullName evidence="5">Transmembrane protein</fullName>
    </recommendedName>
</protein>
<keyword evidence="2" id="KW-0472">Membrane</keyword>
<evidence type="ECO:0000313" key="4">
    <source>
        <dbReference type="Proteomes" id="UP000663831"/>
    </source>
</evidence>
<proteinExistence type="predicted"/>
<feature type="transmembrane region" description="Helical" evidence="2">
    <location>
        <begin position="114"/>
        <end position="143"/>
    </location>
</feature>
<gene>
    <name evidence="3" type="ORF">RDB_LOCUS107332</name>
</gene>
<evidence type="ECO:0000256" key="1">
    <source>
        <dbReference type="SAM" id="MobiDB-lite"/>
    </source>
</evidence>
<organism evidence="3 4">
    <name type="scientific">Rhizoctonia solani</name>
    <dbReference type="NCBI Taxonomy" id="456999"/>
    <lineage>
        <taxon>Eukaryota</taxon>
        <taxon>Fungi</taxon>
        <taxon>Dikarya</taxon>
        <taxon>Basidiomycota</taxon>
        <taxon>Agaricomycotina</taxon>
        <taxon>Agaricomycetes</taxon>
        <taxon>Cantharellales</taxon>
        <taxon>Ceratobasidiaceae</taxon>
        <taxon>Rhizoctonia</taxon>
    </lineage>
</organism>
<dbReference type="EMBL" id="CAJMWV010003880">
    <property type="protein sequence ID" value="CAE6489431.1"/>
    <property type="molecule type" value="Genomic_DNA"/>
</dbReference>
<comment type="caution">
    <text evidence="3">The sequence shown here is derived from an EMBL/GenBank/DDBJ whole genome shotgun (WGS) entry which is preliminary data.</text>
</comment>